<evidence type="ECO:0000313" key="3">
    <source>
        <dbReference type="Proteomes" id="UP000037035"/>
    </source>
</evidence>
<gene>
    <name evidence="2" type="ORF">VP01_1455g1</name>
</gene>
<sequence>MCFTLACKLLLFLITGGIKFPRALNPSLQHTINMYEHYTCFIATWLRLMVPMKTPENLPNSSGVLQAVLQALLRPSTIFNNFCLFGFPPESTILQNSQPADVLFPELYLEQSCDTENIDIGCSFIVKTPIQVTGRIQHEIWISLPLNYEKSYKRFKYLNPFYLFAFESLLFISICLFKEINFMRHTQLWDECEENKSKHKKDKKKIENDNYYFWLLSCRPCCWPIVLFPLARYTTSFGWVCGGLIRITTQTLLLSVASWGLLFEDPASIQLVRSWLMGRRRVPPDHFPKSEENYPRSVSGRVFQIDRKSSNSLSHICQTTFPFPLSILISYLITLFH</sequence>
<accession>A0A0L6VKJ5</accession>
<feature type="chain" id="PRO_5005568613" evidence="1">
    <location>
        <begin position="18"/>
        <end position="337"/>
    </location>
</feature>
<evidence type="ECO:0000256" key="1">
    <source>
        <dbReference type="SAM" id="SignalP"/>
    </source>
</evidence>
<reference evidence="2 3" key="1">
    <citation type="submission" date="2015-08" db="EMBL/GenBank/DDBJ databases">
        <title>Next Generation Sequencing and Analysis of the Genome of Puccinia sorghi L Schw, the Causal Agent of Maize Common Rust.</title>
        <authorList>
            <person name="Rochi L."/>
            <person name="Burguener G."/>
            <person name="Darino M."/>
            <person name="Turjanski A."/>
            <person name="Kreff E."/>
            <person name="Dieguez M.J."/>
            <person name="Sacco F."/>
        </authorList>
    </citation>
    <scope>NUCLEOTIDE SEQUENCE [LARGE SCALE GENOMIC DNA]</scope>
    <source>
        <strain evidence="2 3">RO10H11247</strain>
    </source>
</reference>
<name>A0A0L6VKJ5_9BASI</name>
<comment type="caution">
    <text evidence="2">The sequence shown here is derived from an EMBL/GenBank/DDBJ whole genome shotgun (WGS) entry which is preliminary data.</text>
</comment>
<organism evidence="2 3">
    <name type="scientific">Puccinia sorghi</name>
    <dbReference type="NCBI Taxonomy" id="27349"/>
    <lineage>
        <taxon>Eukaryota</taxon>
        <taxon>Fungi</taxon>
        <taxon>Dikarya</taxon>
        <taxon>Basidiomycota</taxon>
        <taxon>Pucciniomycotina</taxon>
        <taxon>Pucciniomycetes</taxon>
        <taxon>Pucciniales</taxon>
        <taxon>Pucciniaceae</taxon>
        <taxon>Puccinia</taxon>
    </lineage>
</organism>
<dbReference type="EMBL" id="LAVV01005065">
    <property type="protein sequence ID" value="KNZ61077.1"/>
    <property type="molecule type" value="Genomic_DNA"/>
</dbReference>
<keyword evidence="3" id="KW-1185">Reference proteome</keyword>
<keyword evidence="1" id="KW-0732">Signal</keyword>
<dbReference type="VEuPathDB" id="FungiDB:VP01_1455g1"/>
<dbReference type="AlphaFoldDB" id="A0A0L6VKJ5"/>
<evidence type="ECO:0000313" key="2">
    <source>
        <dbReference type="EMBL" id="KNZ61077.1"/>
    </source>
</evidence>
<proteinExistence type="predicted"/>
<protein>
    <submittedName>
        <fullName evidence="2">Putative signal peptide protein</fullName>
    </submittedName>
</protein>
<dbReference type="Proteomes" id="UP000037035">
    <property type="component" value="Unassembled WGS sequence"/>
</dbReference>
<feature type="signal peptide" evidence="1">
    <location>
        <begin position="1"/>
        <end position="17"/>
    </location>
</feature>